<dbReference type="PROSITE" id="PS00710">
    <property type="entry name" value="PGM_PMM"/>
    <property type="match status" value="1"/>
</dbReference>
<dbReference type="GO" id="GO:0000287">
    <property type="term" value="F:magnesium ion binding"/>
    <property type="evidence" value="ECO:0007669"/>
    <property type="project" value="InterPro"/>
</dbReference>
<dbReference type="OrthoDB" id="9803322at2"/>
<sequence length="475" mass="50262">MTLRFGTSGLRGLVSELRGLPAYTYTVAFLRMLQDRGALNEGSKVYVGRDLRASSPDIAQFVHAAIAKAGQVPVDCGALPTPALALHASSNNAPAIMVTGSHIPDDRNGLKFYRADGEIDKRDERHIIEIQAAMADTVPSLSAIDPLRLAAEPSQGYMNRFLGFFEKGSLSGLRVGVYQHSSVARDIVVDVLRGLGAETIALGRAEHFIAVDTEALRQEDVALLKHWAAAEAFDAIVSTDGDGDRPLVADAGGIFVRGDLAGAITAHFLGADRVVTPVSSNSGLERCGYFARVVRTRVGSPYVIEGIATALGEGGKCVVGFEANGGVLLGSRVEKDGRTLPALQTRDSVLPILCVLSAIARTGRPLAEIAADFRFLAAASGRLEGVPTESSASFLDKLATGATYADKSFSVLGGIANIDNRDGVRITAHNGEVVHFRASGNAPELRCYVEAKAESRADELLRWGLALGRAQILES</sequence>
<dbReference type="Pfam" id="PF02878">
    <property type="entry name" value="PGM_PMM_I"/>
    <property type="match status" value="1"/>
</dbReference>
<dbReference type="InterPro" id="IPR005844">
    <property type="entry name" value="A-D-PHexomutase_a/b/a-I"/>
</dbReference>
<dbReference type="Gene3D" id="3.40.120.10">
    <property type="entry name" value="Alpha-D-Glucose-1,6-Bisphosphate, subunit A, domain 3"/>
    <property type="match status" value="3"/>
</dbReference>
<evidence type="ECO:0000256" key="7">
    <source>
        <dbReference type="RuleBase" id="RU004326"/>
    </source>
</evidence>
<dbReference type="InterPro" id="IPR016055">
    <property type="entry name" value="A-D-PHexomutase_a/b/a-I/II/III"/>
</dbReference>
<feature type="domain" description="Alpha-D-phosphohexomutase C-terminal" evidence="8">
    <location>
        <begin position="420"/>
        <end position="460"/>
    </location>
</feature>
<evidence type="ECO:0000256" key="2">
    <source>
        <dbReference type="ARBA" id="ARBA00010231"/>
    </source>
</evidence>
<comment type="caution">
    <text evidence="12">The sequence shown here is derived from an EMBL/GenBank/DDBJ whole genome shotgun (WGS) entry which is preliminary data.</text>
</comment>
<dbReference type="InterPro" id="IPR005845">
    <property type="entry name" value="A-D-PHexomutase_a/b/a-II"/>
</dbReference>
<evidence type="ECO:0000313" key="13">
    <source>
        <dbReference type="Proteomes" id="UP000251558"/>
    </source>
</evidence>
<dbReference type="SUPFAM" id="SSF55957">
    <property type="entry name" value="Phosphoglucomutase, C-terminal domain"/>
    <property type="match status" value="1"/>
</dbReference>
<evidence type="ECO:0000256" key="4">
    <source>
        <dbReference type="ARBA" id="ARBA00022723"/>
    </source>
</evidence>
<dbReference type="PANTHER" id="PTHR42946:SF1">
    <property type="entry name" value="PHOSPHOGLUCOMUTASE (ALPHA-D-GLUCOSE-1,6-BISPHOSPHATE-DEPENDENT)"/>
    <property type="match status" value="1"/>
</dbReference>
<dbReference type="SUPFAM" id="SSF53738">
    <property type="entry name" value="Phosphoglucomutase, first 3 domains"/>
    <property type="match status" value="3"/>
</dbReference>
<dbReference type="Proteomes" id="UP000251558">
    <property type="component" value="Unassembled WGS sequence"/>
</dbReference>
<dbReference type="InterPro" id="IPR036900">
    <property type="entry name" value="A-D-PHexomutase_C_sf"/>
</dbReference>
<comment type="similarity">
    <text evidence="2 7">Belongs to the phosphohexose mutase family.</text>
</comment>
<reference evidence="12 13" key="2">
    <citation type="submission" date="2018-07" db="EMBL/GenBank/DDBJ databases">
        <title>Diversity of Mesorhizobium strains in Brazil.</title>
        <authorList>
            <person name="Helene L.C.F."/>
            <person name="Dall'Agnol R."/>
            <person name="Delamuta J.R.M."/>
            <person name="Hungria M."/>
        </authorList>
    </citation>
    <scope>NUCLEOTIDE SEQUENCE [LARGE SCALE GENOMIC DNA]</scope>
    <source>
        <strain evidence="12 13">AC99b</strain>
    </source>
</reference>
<dbReference type="GO" id="GO:0004615">
    <property type="term" value="F:phosphomannomutase activity"/>
    <property type="evidence" value="ECO:0007669"/>
    <property type="project" value="TreeGrafter"/>
</dbReference>
<name>A0A330HGD3_9HYPH</name>
<evidence type="ECO:0000256" key="3">
    <source>
        <dbReference type="ARBA" id="ARBA00022553"/>
    </source>
</evidence>
<evidence type="ECO:0000256" key="5">
    <source>
        <dbReference type="ARBA" id="ARBA00022842"/>
    </source>
</evidence>
<dbReference type="Pfam" id="PF02879">
    <property type="entry name" value="PGM_PMM_II"/>
    <property type="match status" value="1"/>
</dbReference>
<evidence type="ECO:0000259" key="11">
    <source>
        <dbReference type="Pfam" id="PF02880"/>
    </source>
</evidence>
<dbReference type="AlphaFoldDB" id="A0A330HGD3"/>
<dbReference type="GO" id="GO:0005975">
    <property type="term" value="P:carbohydrate metabolic process"/>
    <property type="evidence" value="ECO:0007669"/>
    <property type="project" value="InterPro"/>
</dbReference>
<keyword evidence="6" id="KW-0413">Isomerase</keyword>
<reference evidence="13" key="1">
    <citation type="submission" date="2018-06" db="EMBL/GenBank/DDBJ databases">
        <authorList>
            <person name="Helene L.C."/>
            <person name="Dall'Agnol R."/>
            <person name="Delamuta J.R."/>
            <person name="Hungria M."/>
        </authorList>
    </citation>
    <scope>NUCLEOTIDE SEQUENCE [LARGE SCALE GENOMIC DNA]</scope>
    <source>
        <strain evidence="13">AC99b</strain>
    </source>
</reference>
<keyword evidence="13" id="KW-1185">Reference proteome</keyword>
<evidence type="ECO:0000259" key="9">
    <source>
        <dbReference type="Pfam" id="PF02878"/>
    </source>
</evidence>
<comment type="cofactor">
    <cofactor evidence="1">
        <name>Mg(2+)</name>
        <dbReference type="ChEBI" id="CHEBI:18420"/>
    </cofactor>
</comment>
<keyword evidence="5 7" id="KW-0460">Magnesium</keyword>
<feature type="domain" description="Alpha-D-phosphohexomutase alpha/beta/alpha" evidence="10">
    <location>
        <begin position="157"/>
        <end position="252"/>
    </location>
</feature>
<dbReference type="EMBL" id="QMBP01000018">
    <property type="protein sequence ID" value="RAZ85624.1"/>
    <property type="molecule type" value="Genomic_DNA"/>
</dbReference>
<evidence type="ECO:0000256" key="6">
    <source>
        <dbReference type="ARBA" id="ARBA00023235"/>
    </source>
</evidence>
<evidence type="ECO:0000259" key="10">
    <source>
        <dbReference type="Pfam" id="PF02879"/>
    </source>
</evidence>
<organism evidence="12 13">
    <name type="scientific">Mesorhizobium hawassense</name>
    <dbReference type="NCBI Taxonomy" id="1209954"/>
    <lineage>
        <taxon>Bacteria</taxon>
        <taxon>Pseudomonadati</taxon>
        <taxon>Pseudomonadota</taxon>
        <taxon>Alphaproteobacteria</taxon>
        <taxon>Hyphomicrobiales</taxon>
        <taxon>Phyllobacteriaceae</taxon>
        <taxon>Mesorhizobium</taxon>
    </lineage>
</organism>
<proteinExistence type="inferred from homology"/>
<feature type="domain" description="Alpha-D-phosphohexomutase alpha/beta/alpha" evidence="11">
    <location>
        <begin position="264"/>
        <end position="372"/>
    </location>
</feature>
<dbReference type="InterPro" id="IPR005843">
    <property type="entry name" value="A-D-PHexomutase_C"/>
</dbReference>
<protein>
    <submittedName>
        <fullName evidence="12">Phosphomannomutase</fullName>
    </submittedName>
</protein>
<evidence type="ECO:0000256" key="1">
    <source>
        <dbReference type="ARBA" id="ARBA00001946"/>
    </source>
</evidence>
<evidence type="ECO:0000313" key="12">
    <source>
        <dbReference type="EMBL" id="RAZ85624.1"/>
    </source>
</evidence>
<evidence type="ECO:0000259" key="8">
    <source>
        <dbReference type="Pfam" id="PF00408"/>
    </source>
</evidence>
<dbReference type="RefSeq" id="WP_112100695.1">
    <property type="nucleotide sequence ID" value="NZ_QMBP01000018.1"/>
</dbReference>
<dbReference type="Pfam" id="PF02880">
    <property type="entry name" value="PGM_PMM_III"/>
    <property type="match status" value="1"/>
</dbReference>
<dbReference type="Pfam" id="PF00408">
    <property type="entry name" value="PGM_PMM_IV"/>
    <property type="match status" value="1"/>
</dbReference>
<accession>A0A330HGD3</accession>
<dbReference type="InterPro" id="IPR005846">
    <property type="entry name" value="A-D-PHexomutase_a/b/a-III"/>
</dbReference>
<dbReference type="InterPro" id="IPR016066">
    <property type="entry name" value="A-D-PHexomutase_CS"/>
</dbReference>
<feature type="domain" description="Alpha-D-phosphohexomutase alpha/beta/alpha" evidence="9">
    <location>
        <begin position="4"/>
        <end position="130"/>
    </location>
</feature>
<dbReference type="CDD" id="cd03088">
    <property type="entry name" value="ManB"/>
    <property type="match status" value="1"/>
</dbReference>
<dbReference type="Gene3D" id="3.30.310.50">
    <property type="entry name" value="Alpha-D-phosphohexomutase, C-terminal domain"/>
    <property type="match status" value="1"/>
</dbReference>
<dbReference type="PANTHER" id="PTHR42946">
    <property type="entry name" value="PHOSPHOHEXOSE MUTASE"/>
    <property type="match status" value="1"/>
</dbReference>
<keyword evidence="4 7" id="KW-0479">Metal-binding</keyword>
<dbReference type="InterPro" id="IPR050060">
    <property type="entry name" value="Phosphoglucosamine_mutase"/>
</dbReference>
<gene>
    <name evidence="12" type="ORF">DPM33_28315</name>
</gene>
<keyword evidence="3" id="KW-0597">Phosphoprotein</keyword>